<evidence type="ECO:0000259" key="1">
    <source>
        <dbReference type="Pfam" id="PF08348"/>
    </source>
</evidence>
<dbReference type="EMBL" id="MIND01000018">
    <property type="protein sequence ID" value="POF88958.1"/>
    <property type="molecule type" value="Genomic_DNA"/>
</dbReference>
<dbReference type="AlphaFoldDB" id="A0A2S3WE83"/>
<dbReference type="InterPro" id="IPR013559">
    <property type="entry name" value="YheO"/>
</dbReference>
<dbReference type="RefSeq" id="WP_103437055.1">
    <property type="nucleotide sequence ID" value="NZ_MIND01000018.1"/>
</dbReference>
<organism evidence="3 4">
    <name type="scientific">Pseudomonas putida</name>
    <name type="common">Arthrobacter siderocapsulatus</name>
    <dbReference type="NCBI Taxonomy" id="303"/>
    <lineage>
        <taxon>Bacteria</taxon>
        <taxon>Pseudomonadati</taxon>
        <taxon>Pseudomonadota</taxon>
        <taxon>Gammaproteobacteria</taxon>
        <taxon>Pseudomonadales</taxon>
        <taxon>Pseudomonadaceae</taxon>
        <taxon>Pseudomonas</taxon>
    </lineage>
</organism>
<name>A0A2S3WE83_PSEPU</name>
<dbReference type="Proteomes" id="UP000237194">
    <property type="component" value="Unassembled WGS sequence"/>
</dbReference>
<reference evidence="3 4" key="1">
    <citation type="submission" date="2016-08" db="EMBL/GenBank/DDBJ databases">
        <authorList>
            <person name="Seilhamer J.J."/>
        </authorList>
    </citation>
    <scope>NUCLEOTIDE SEQUENCE [LARGE SCALE GENOMIC DNA]</scope>
    <source>
        <strain evidence="3 4">KT-27</strain>
    </source>
</reference>
<evidence type="ECO:0000313" key="3">
    <source>
        <dbReference type="EMBL" id="POF88958.1"/>
    </source>
</evidence>
<dbReference type="Pfam" id="PF08348">
    <property type="entry name" value="PAS_6"/>
    <property type="match status" value="1"/>
</dbReference>
<dbReference type="PANTHER" id="PTHR35568">
    <property type="entry name" value="TRANSCRIPTIONAL REGULATOR DAUR"/>
    <property type="match status" value="1"/>
</dbReference>
<evidence type="ECO:0000259" key="2">
    <source>
        <dbReference type="Pfam" id="PF13309"/>
    </source>
</evidence>
<proteinExistence type="predicted"/>
<dbReference type="InterPro" id="IPR039446">
    <property type="entry name" value="DauR-like"/>
</dbReference>
<reference evidence="3 4" key="2">
    <citation type="submission" date="2018-03" db="EMBL/GenBank/DDBJ databases">
        <title>Draft genome of Pseudomonas putida strain KT-27.</title>
        <authorList>
            <person name="Yoshizawa S."/>
            <person name="Khan N.H."/>
            <person name="Nishimura M."/>
            <person name="Chiura H.X."/>
            <person name="Ogura Y."/>
            <person name="Hayashi T."/>
            <person name="Kogure K."/>
        </authorList>
    </citation>
    <scope>NUCLEOTIDE SEQUENCE [LARGE SCALE GENOMIC DNA]</scope>
    <source>
        <strain evidence="3 4">KT-27</strain>
    </source>
</reference>
<protein>
    <submittedName>
        <fullName evidence="3">Uncharacterized protein</fullName>
    </submittedName>
</protein>
<dbReference type="InterPro" id="IPR039445">
    <property type="entry name" value="DauR-like_HTH"/>
</dbReference>
<feature type="domain" description="YheO-like" evidence="1">
    <location>
        <begin position="14"/>
        <end position="132"/>
    </location>
</feature>
<accession>A0A2S3WE83</accession>
<dbReference type="PANTHER" id="PTHR35568:SF1">
    <property type="entry name" value="TRANSCRIPTIONAL REGULATOR DAUR"/>
    <property type="match status" value="1"/>
</dbReference>
<comment type="caution">
    <text evidence="3">The sequence shown here is derived from an EMBL/GenBank/DDBJ whole genome shotgun (WGS) entry which is preliminary data.</text>
</comment>
<gene>
    <name evidence="3" type="ORF">BGP80_13680</name>
</gene>
<sequence length="234" mass="24714">MRAAHILRERQIVLSTLKAAIAAVGSVAGRNMEILLHDLDQPEQSVVAIANGQLSGRVVGSPILAAPEQDQGFKALMQAANQPGCEPVILPDYPTLIKGRTLRSATAILRDSEGQPFASLCINVDNSGLDAALAFLTQLQPVTAAPPAVAVVEDAADMALLMTQIIDSALASSGQGRLNKQAKVEAVRLMQERGLFIVKGGVEKAAAALGVTRYTVYNYLEQLRGEPTAAPRQP</sequence>
<feature type="domain" description="Transcriptional regulator DauR-like HTH" evidence="2">
    <location>
        <begin position="162"/>
        <end position="220"/>
    </location>
</feature>
<evidence type="ECO:0000313" key="4">
    <source>
        <dbReference type="Proteomes" id="UP000237194"/>
    </source>
</evidence>
<dbReference type="Pfam" id="PF13309">
    <property type="entry name" value="HTH_22"/>
    <property type="match status" value="1"/>
</dbReference>